<dbReference type="AlphaFoldDB" id="A0A654ZTP5"/>
<organism evidence="2 4">
    <name type="scientific">Mycobacterium tuberculosis</name>
    <dbReference type="NCBI Taxonomy" id="1773"/>
    <lineage>
        <taxon>Bacteria</taxon>
        <taxon>Bacillati</taxon>
        <taxon>Actinomycetota</taxon>
        <taxon>Actinomycetes</taxon>
        <taxon>Mycobacteriales</taxon>
        <taxon>Mycobacteriaceae</taxon>
        <taxon>Mycobacterium</taxon>
        <taxon>Mycobacterium tuberculosis complex</taxon>
    </lineage>
</organism>
<evidence type="ECO:0000313" key="5">
    <source>
        <dbReference type="Proteomes" id="UP000050164"/>
    </source>
</evidence>
<dbReference type="Proteomes" id="UP000050164">
    <property type="component" value="Unassembled WGS sequence"/>
</dbReference>
<sequence>MPSTLFLYSCSFAAPGTLATWRAAASITRSPALSQITASSGSVHSGAEYSGCAWSTYSRAPLVRIMLAAPTSSASTTGGGPAERLKSKPRASRSGDSTS</sequence>
<evidence type="ECO:0000313" key="3">
    <source>
        <dbReference type="EMBL" id="CKS99927.1"/>
    </source>
</evidence>
<dbReference type="EMBL" id="CNFT01001202">
    <property type="protein sequence ID" value="CKS99927.1"/>
    <property type="molecule type" value="Genomic_DNA"/>
</dbReference>
<evidence type="ECO:0000313" key="2">
    <source>
        <dbReference type="EMBL" id="CKR22132.1"/>
    </source>
</evidence>
<proteinExistence type="predicted"/>
<gene>
    <name evidence="3" type="ORF">ERS027659_03835</name>
    <name evidence="2" type="ORF">ERS027661_00815</name>
</gene>
<name>A0A654ZTP5_MYCTX</name>
<protein>
    <submittedName>
        <fullName evidence="2">Uncharacterized protein</fullName>
    </submittedName>
</protein>
<feature type="region of interest" description="Disordered" evidence="1">
    <location>
        <begin position="71"/>
        <end position="99"/>
    </location>
</feature>
<evidence type="ECO:0000313" key="4">
    <source>
        <dbReference type="Proteomes" id="UP000049023"/>
    </source>
</evidence>
<dbReference type="Proteomes" id="UP000049023">
    <property type="component" value="Unassembled WGS sequence"/>
</dbReference>
<reference evidence="4 5" key="1">
    <citation type="submission" date="2015-03" db="EMBL/GenBank/DDBJ databases">
        <authorList>
            <consortium name="Pathogen Informatics"/>
        </authorList>
    </citation>
    <scope>NUCLEOTIDE SEQUENCE [LARGE SCALE GENOMIC DNA]</scope>
    <source>
        <strain evidence="3 5">Bir 185</strain>
        <strain evidence="2 4">Bir 187</strain>
    </source>
</reference>
<evidence type="ECO:0000256" key="1">
    <source>
        <dbReference type="SAM" id="MobiDB-lite"/>
    </source>
</evidence>
<dbReference type="EMBL" id="CNFU01000115">
    <property type="protein sequence ID" value="CKR22132.1"/>
    <property type="molecule type" value="Genomic_DNA"/>
</dbReference>
<accession>A0A654ZTP5</accession>